<comment type="subcellular location">
    <subcellularLocation>
        <location evidence="1">Cell membrane</location>
        <topology evidence="1">Multi-pass membrane protein</topology>
    </subcellularLocation>
</comment>
<sequence>MLANYLKIAWRNLRQQKLYSLINIGSLSVAISAALLIMMWVQNELRFDRDVPNAERIYLIRNEQRSNNDESWITLSSPYPLGKTIAQRFPEVEEMSQLTRSSGGMISLYVDDQAFTEDYVAYVGKQWFELLHYKFEFGSSTDFYQHPYSVILTESKAKKMFGRVDVMDRTIRMDSTDFIVRGVIKDNPLHSSFQFDILFPIASQLNSEERLKEADNWRYNTHYTIVQLHPDTNPKATAGKIDQLYAANRPKESWMGTMSATMLPLLDLHFTNNIARSVFPHGERSTVEIFAVLAFLLLAAACVNYVNLAIARTGMRSKEIGMRKIAGASRRQLFFQIIAECVLVSLLALGVAMVIVLTSLPSFNAFTEQNFLFNPLEPYTGALLLGCWLVMLLLISIYPALLISSINPLNMFQGIGFLQIKPSSFRQILTVGQFSMAVVMIVGTVIVYWQFTFMQQQHKGYTSSQLLTVQVPRERITISSFEESVAYGEKLKSRVQSLKKELQSQSSIRHVVRLNTETIINNGHFTSGGVDWDGRAPDFHPEYVDFGADEDLNKIMKFEFVEGRWFDPQISSDKENTVLNETAVKRFGLTPPVVGKRFDDGVVIGVVKDFYHQNMHEKIAPVVLRANAPNCSSFLIETQPGQVTNALGVILSSFEERFLGTPFKYAFMDQEFDQLYRQDKKALQFTLVFSGLSILISCVGLLGMVTLSTEQRTKEIGIRKVLGASVASIVALLSQDFMKLVLIAIVIASPIAWYAMRTWLSDFAYKIDIEWWYFALAGGLAVGIALLTVSFQSIKAALMNPVKSLRSE</sequence>
<feature type="transmembrane region" description="Helical" evidence="6">
    <location>
        <begin position="380"/>
        <end position="407"/>
    </location>
</feature>
<feature type="transmembrane region" description="Helical" evidence="6">
    <location>
        <begin position="682"/>
        <end position="705"/>
    </location>
</feature>
<comment type="caution">
    <text evidence="9">The sequence shown here is derived from an EMBL/GenBank/DDBJ whole genome shotgun (WGS) entry which is preliminary data.</text>
</comment>
<dbReference type="InterPro" id="IPR003838">
    <property type="entry name" value="ABC3_permease_C"/>
</dbReference>
<evidence type="ECO:0000256" key="4">
    <source>
        <dbReference type="ARBA" id="ARBA00022989"/>
    </source>
</evidence>
<keyword evidence="10" id="KW-1185">Reference proteome</keyword>
<dbReference type="EMBL" id="WHLY01000002">
    <property type="protein sequence ID" value="MPR34755.1"/>
    <property type="molecule type" value="Genomic_DNA"/>
</dbReference>
<keyword evidence="5 6" id="KW-0472">Membrane</keyword>
<evidence type="ECO:0000313" key="9">
    <source>
        <dbReference type="EMBL" id="MPR34755.1"/>
    </source>
</evidence>
<protein>
    <submittedName>
        <fullName evidence="9">FtsX-like permease family protein</fullName>
    </submittedName>
</protein>
<organism evidence="9 10">
    <name type="scientific">Salmonirosea aquatica</name>
    <dbReference type="NCBI Taxonomy" id="2654236"/>
    <lineage>
        <taxon>Bacteria</taxon>
        <taxon>Pseudomonadati</taxon>
        <taxon>Bacteroidota</taxon>
        <taxon>Cytophagia</taxon>
        <taxon>Cytophagales</taxon>
        <taxon>Spirosomataceae</taxon>
        <taxon>Salmonirosea</taxon>
    </lineage>
</organism>
<feature type="domain" description="ABC3 transporter permease C-terminal" evidence="7">
    <location>
        <begin position="290"/>
        <end position="408"/>
    </location>
</feature>
<keyword evidence="4 6" id="KW-1133">Transmembrane helix</keyword>
<dbReference type="InterPro" id="IPR025857">
    <property type="entry name" value="MacB_PCD"/>
</dbReference>
<keyword evidence="3 6" id="KW-0812">Transmembrane</keyword>
<feature type="transmembrane region" description="Helical" evidence="6">
    <location>
        <begin position="21"/>
        <end position="41"/>
    </location>
</feature>
<evidence type="ECO:0000256" key="6">
    <source>
        <dbReference type="SAM" id="Phobius"/>
    </source>
</evidence>
<feature type="domain" description="MacB-like periplasmic core" evidence="8">
    <location>
        <begin position="20"/>
        <end position="243"/>
    </location>
</feature>
<dbReference type="InterPro" id="IPR050250">
    <property type="entry name" value="Macrolide_Exporter_MacB"/>
</dbReference>
<feature type="transmembrane region" description="Helical" evidence="6">
    <location>
        <begin position="740"/>
        <end position="760"/>
    </location>
</feature>
<evidence type="ECO:0000313" key="10">
    <source>
        <dbReference type="Proteomes" id="UP000479293"/>
    </source>
</evidence>
<dbReference type="PANTHER" id="PTHR30572:SF18">
    <property type="entry name" value="ABC-TYPE MACROLIDE FAMILY EXPORT SYSTEM PERMEASE COMPONENT 2"/>
    <property type="match status" value="1"/>
</dbReference>
<evidence type="ECO:0000259" key="8">
    <source>
        <dbReference type="Pfam" id="PF12704"/>
    </source>
</evidence>
<feature type="transmembrane region" description="Helical" evidence="6">
    <location>
        <begin position="333"/>
        <end position="360"/>
    </location>
</feature>
<feature type="transmembrane region" description="Helical" evidence="6">
    <location>
        <begin position="428"/>
        <end position="449"/>
    </location>
</feature>
<evidence type="ECO:0000256" key="2">
    <source>
        <dbReference type="ARBA" id="ARBA00022475"/>
    </source>
</evidence>
<dbReference type="Proteomes" id="UP000479293">
    <property type="component" value="Unassembled WGS sequence"/>
</dbReference>
<evidence type="ECO:0000256" key="5">
    <source>
        <dbReference type="ARBA" id="ARBA00023136"/>
    </source>
</evidence>
<dbReference type="Pfam" id="PF02687">
    <property type="entry name" value="FtsX"/>
    <property type="match status" value="2"/>
</dbReference>
<evidence type="ECO:0000256" key="1">
    <source>
        <dbReference type="ARBA" id="ARBA00004651"/>
    </source>
</evidence>
<gene>
    <name evidence="9" type="ORF">GBK04_15680</name>
</gene>
<feature type="domain" description="ABC3 transporter permease C-terminal" evidence="7">
    <location>
        <begin position="688"/>
        <end position="801"/>
    </location>
</feature>
<dbReference type="AlphaFoldDB" id="A0A7C9BKD2"/>
<feature type="transmembrane region" description="Helical" evidence="6">
    <location>
        <begin position="289"/>
        <end position="312"/>
    </location>
</feature>
<feature type="domain" description="MacB-like periplasmic core" evidence="8">
    <location>
        <begin position="436"/>
        <end position="614"/>
    </location>
</feature>
<keyword evidence="2" id="KW-1003">Cell membrane</keyword>
<dbReference type="PANTHER" id="PTHR30572">
    <property type="entry name" value="MEMBRANE COMPONENT OF TRANSPORTER-RELATED"/>
    <property type="match status" value="1"/>
</dbReference>
<evidence type="ECO:0000259" key="7">
    <source>
        <dbReference type="Pfam" id="PF02687"/>
    </source>
</evidence>
<proteinExistence type="predicted"/>
<reference evidence="9 10" key="1">
    <citation type="submission" date="2019-10" db="EMBL/GenBank/DDBJ databases">
        <title>Draft Genome Sequence of Cytophagaceae sp. SJW1-29.</title>
        <authorList>
            <person name="Choi A."/>
        </authorList>
    </citation>
    <scope>NUCLEOTIDE SEQUENCE [LARGE SCALE GENOMIC DNA]</scope>
    <source>
        <strain evidence="9 10">SJW1-29</strain>
    </source>
</reference>
<evidence type="ECO:0000256" key="3">
    <source>
        <dbReference type="ARBA" id="ARBA00022692"/>
    </source>
</evidence>
<accession>A0A7C9BKD2</accession>
<feature type="transmembrane region" description="Helical" evidence="6">
    <location>
        <begin position="772"/>
        <end position="794"/>
    </location>
</feature>
<name>A0A7C9BKD2_9BACT</name>
<dbReference type="GO" id="GO:0022857">
    <property type="term" value="F:transmembrane transporter activity"/>
    <property type="evidence" value="ECO:0007669"/>
    <property type="project" value="TreeGrafter"/>
</dbReference>
<dbReference type="RefSeq" id="WP_152761236.1">
    <property type="nucleotide sequence ID" value="NZ_WHLY01000002.1"/>
</dbReference>
<dbReference type="GO" id="GO:0005886">
    <property type="term" value="C:plasma membrane"/>
    <property type="evidence" value="ECO:0007669"/>
    <property type="project" value="UniProtKB-SubCell"/>
</dbReference>
<dbReference type="Pfam" id="PF12704">
    <property type="entry name" value="MacB_PCD"/>
    <property type="match status" value="2"/>
</dbReference>